<dbReference type="GO" id="GO:0031087">
    <property type="term" value="P:deadenylation-independent decapping of nuclear-transcribed mRNA"/>
    <property type="evidence" value="ECO:0007669"/>
    <property type="project" value="TreeGrafter"/>
</dbReference>
<comment type="subcellular location">
    <subcellularLocation>
        <location evidence="1">Cytoplasm</location>
    </subcellularLocation>
</comment>
<evidence type="ECO:0000256" key="2">
    <source>
        <dbReference type="ARBA" id="ARBA00022490"/>
    </source>
</evidence>
<dbReference type="PANTHER" id="PTHR16290">
    <property type="entry name" value="TRANSCRIPTION FACTOR SMIF DECAPPING ENZYME DCP1"/>
    <property type="match status" value="1"/>
</dbReference>
<sequence length="390" mass="42049">MIAHAMCAIDAFVPNSVGYSGQSRFSERSAAFAGPAGGLMLSAFSPYTGLNLIHLEVHFFRPRRDGHMMLSHSGAEISMTPGIVRSDGCSSSDLLVWSGQGNSIITGDGEADIQNVLVVSLHFIQAWLHSMWIRISVHSQAESHKIHCITYAQRHILLHSPMSKSVTLAFALIFLILNAYSKVQPKLKPASSKSEFEEVEAMPGLSAATPTTDVPHDNFLKFFDVHTHTAATEVGNTTIAGQAPLVSTAIPVLNNIQTTLSSTQPTPILPTSSIPLIVPRGSHESSIGNINLTTKLVKPSFFSAAPSSILVKPPISSSVMDVLPVYPRVAVQQPRTTPLSFPPATLFASLTPAPNYGRVHITRDHIGDALLRLAQVELFASWFLPSSYLS</sequence>
<keyword evidence="2" id="KW-0963">Cytoplasm</keyword>
<dbReference type="AlphaFoldDB" id="A0A8J5GF41"/>
<dbReference type="GO" id="GO:0000290">
    <property type="term" value="P:deadenylation-dependent decapping of nuclear-transcribed mRNA"/>
    <property type="evidence" value="ECO:0007669"/>
    <property type="project" value="InterPro"/>
</dbReference>
<evidence type="ECO:0000313" key="4">
    <source>
        <dbReference type="Proteomes" id="UP000734854"/>
    </source>
</evidence>
<dbReference type="EMBL" id="JACMSC010000010">
    <property type="protein sequence ID" value="KAG6505186.1"/>
    <property type="molecule type" value="Genomic_DNA"/>
</dbReference>
<evidence type="ECO:0000256" key="1">
    <source>
        <dbReference type="ARBA" id="ARBA00004496"/>
    </source>
</evidence>
<dbReference type="GO" id="GO:0008047">
    <property type="term" value="F:enzyme activator activity"/>
    <property type="evidence" value="ECO:0007669"/>
    <property type="project" value="InterPro"/>
</dbReference>
<proteinExistence type="predicted"/>
<dbReference type="InterPro" id="IPR010334">
    <property type="entry name" value="Dcp1"/>
</dbReference>
<reference evidence="3 4" key="1">
    <citation type="submission" date="2020-08" db="EMBL/GenBank/DDBJ databases">
        <title>Plant Genome Project.</title>
        <authorList>
            <person name="Zhang R.-G."/>
        </authorList>
    </citation>
    <scope>NUCLEOTIDE SEQUENCE [LARGE SCALE GENOMIC DNA]</scope>
    <source>
        <tissue evidence="3">Rhizome</tissue>
    </source>
</reference>
<organism evidence="3 4">
    <name type="scientific">Zingiber officinale</name>
    <name type="common">Ginger</name>
    <name type="synonym">Amomum zingiber</name>
    <dbReference type="NCBI Taxonomy" id="94328"/>
    <lineage>
        <taxon>Eukaryota</taxon>
        <taxon>Viridiplantae</taxon>
        <taxon>Streptophyta</taxon>
        <taxon>Embryophyta</taxon>
        <taxon>Tracheophyta</taxon>
        <taxon>Spermatophyta</taxon>
        <taxon>Magnoliopsida</taxon>
        <taxon>Liliopsida</taxon>
        <taxon>Zingiberales</taxon>
        <taxon>Zingiberaceae</taxon>
        <taxon>Zingiber</taxon>
    </lineage>
</organism>
<dbReference type="GO" id="GO:0003729">
    <property type="term" value="F:mRNA binding"/>
    <property type="evidence" value="ECO:0007669"/>
    <property type="project" value="TreeGrafter"/>
</dbReference>
<dbReference type="GO" id="GO:0000932">
    <property type="term" value="C:P-body"/>
    <property type="evidence" value="ECO:0007669"/>
    <property type="project" value="TreeGrafter"/>
</dbReference>
<gene>
    <name evidence="3" type="ORF">ZIOFF_037540</name>
</gene>
<accession>A0A8J5GF41</accession>
<keyword evidence="4" id="KW-1185">Reference proteome</keyword>
<evidence type="ECO:0000313" key="3">
    <source>
        <dbReference type="EMBL" id="KAG6505186.1"/>
    </source>
</evidence>
<name>A0A8J5GF41_ZINOF</name>
<protein>
    <submittedName>
        <fullName evidence="3">Uncharacterized protein</fullName>
    </submittedName>
</protein>
<dbReference type="PANTHER" id="PTHR16290:SF0">
    <property type="entry name" value="DECAPPING PROTEIN 1, ISOFORM A"/>
    <property type="match status" value="1"/>
</dbReference>
<dbReference type="Proteomes" id="UP000734854">
    <property type="component" value="Unassembled WGS sequence"/>
</dbReference>
<comment type="caution">
    <text evidence="3">The sequence shown here is derived from an EMBL/GenBank/DDBJ whole genome shotgun (WGS) entry which is preliminary data.</text>
</comment>